<dbReference type="EMBL" id="SMKA01000032">
    <property type="protein sequence ID" value="TDC31554.1"/>
    <property type="molecule type" value="Genomic_DNA"/>
</dbReference>
<dbReference type="OrthoDB" id="4548523at2"/>
<reference evidence="1 2" key="1">
    <citation type="submission" date="2019-03" db="EMBL/GenBank/DDBJ databases">
        <title>Draft genome sequences of novel Actinobacteria.</title>
        <authorList>
            <person name="Sahin N."/>
            <person name="Ay H."/>
            <person name="Saygin H."/>
        </authorList>
    </citation>
    <scope>NUCLEOTIDE SEQUENCE [LARGE SCALE GENOMIC DNA]</scope>
    <source>
        <strain evidence="1 2">JCM 30547</strain>
    </source>
</reference>
<accession>A0A4R4Q8J2</accession>
<dbReference type="AlphaFoldDB" id="A0A4R4Q8J2"/>
<keyword evidence="2" id="KW-1185">Reference proteome</keyword>
<dbReference type="InterPro" id="IPR007061">
    <property type="entry name" value="MST-like"/>
</dbReference>
<comment type="caution">
    <text evidence="1">The sequence shown here is derived from an EMBL/GenBank/DDBJ whole genome shotgun (WGS) entry which is preliminary data.</text>
</comment>
<evidence type="ECO:0000313" key="1">
    <source>
        <dbReference type="EMBL" id="TDC31554.1"/>
    </source>
</evidence>
<name>A0A4R4Q8J2_9ACTN</name>
<evidence type="ECO:0000313" key="2">
    <source>
        <dbReference type="Proteomes" id="UP000295075"/>
    </source>
</evidence>
<sequence length="189" mass="20504">MRTSHPVGPGGLLVRRIFLYARRIGQHAGWVKRNDAGPPRTGGSEKETLVGFLDYLREAVARKVEGAPEPAVRTPGVESGTSVLGLAKHLTAVERYYFLGADVRSWPGTMRPGAKDTVESVVAAYREAVRQANEVIAGYVDLTAPAPPTARKGSEASMRWLLVHMIEETGRHAGHVDILREQIDGATGR</sequence>
<gene>
    <name evidence="1" type="ORF">E1261_10745</name>
</gene>
<dbReference type="Gene3D" id="1.20.120.450">
    <property type="entry name" value="dinb family like domain"/>
    <property type="match status" value="1"/>
</dbReference>
<dbReference type="Proteomes" id="UP000295075">
    <property type="component" value="Unassembled WGS sequence"/>
</dbReference>
<protein>
    <submittedName>
        <fullName evidence="1">DinB family protein</fullName>
    </submittedName>
</protein>
<proteinExistence type="predicted"/>
<dbReference type="InterPro" id="IPR034660">
    <property type="entry name" value="DinB/YfiT-like"/>
</dbReference>
<dbReference type="Pfam" id="PF04978">
    <property type="entry name" value="MST"/>
    <property type="match status" value="1"/>
</dbReference>
<dbReference type="SUPFAM" id="SSF109854">
    <property type="entry name" value="DinB/YfiT-like putative metalloenzymes"/>
    <property type="match status" value="1"/>
</dbReference>
<organism evidence="1 2">
    <name type="scientific">Kribbella albertanoniae</name>
    <dbReference type="NCBI Taxonomy" id="1266829"/>
    <lineage>
        <taxon>Bacteria</taxon>
        <taxon>Bacillati</taxon>
        <taxon>Actinomycetota</taxon>
        <taxon>Actinomycetes</taxon>
        <taxon>Propionibacteriales</taxon>
        <taxon>Kribbellaceae</taxon>
        <taxon>Kribbella</taxon>
    </lineage>
</organism>